<feature type="binding site" evidence="5">
    <location>
        <begin position="116"/>
        <end position="120"/>
    </location>
    <ligand>
        <name>S-adenosyl-L-methionine</name>
        <dbReference type="ChEBI" id="CHEBI:59789"/>
    </ligand>
</feature>
<dbReference type="InterPro" id="IPR007848">
    <property type="entry name" value="Small_mtfrase_dom"/>
</dbReference>
<gene>
    <name evidence="5 8" type="primary">prmC</name>
    <name evidence="8" type="ORF">EOW66_04905</name>
</gene>
<feature type="binding site" evidence="5">
    <location>
        <begin position="182"/>
        <end position="185"/>
    </location>
    <ligand>
        <name>substrate</name>
    </ligand>
</feature>
<dbReference type="RefSeq" id="WP_128155282.1">
    <property type="nucleotide sequence ID" value="NZ_JBHSOM010000016.1"/>
</dbReference>
<dbReference type="SUPFAM" id="SSF53335">
    <property type="entry name" value="S-adenosyl-L-methionine-dependent methyltransferases"/>
    <property type="match status" value="1"/>
</dbReference>
<sequence length="285" mass="29601">MRAQEALVLGTRALIVAGIEGAAGDARRLMAHALGVTPERLTMALGDEIGATQQAAFDAALAARVAHQPVAQITGRRRFWTHEFRVTRDTLDPRPETELLVAAALEEPFARVIDLGTGTGCILLSLLAGMPFATGTGTDISAAALAVAAENAAALGLSSRVRLIASDWFAQVGGVFDLIVSNPPYIAEAEMAGLAAEVRDWEPRAALTPGGDGLDAYRALARGAGARLLPGGRVLFEIGPTQGAAVSELLAAQGFERIEICRDLDGRDRVVIGRKPAEAGGCGCA</sequence>
<name>A0A443LXM8_9RHOB</name>
<dbReference type="EC" id="2.1.1.297" evidence="5"/>
<keyword evidence="1 5" id="KW-0489">Methyltransferase</keyword>
<keyword evidence="3 5" id="KW-0949">S-adenosyl-L-methionine</keyword>
<comment type="function">
    <text evidence="5">Methylates the class 1 translation termination release factors RF1/PrfA and RF2/PrfB on the glutamine residue of the universally conserved GGQ motif.</text>
</comment>
<dbReference type="InterPro" id="IPR029063">
    <property type="entry name" value="SAM-dependent_MTases_sf"/>
</dbReference>
<dbReference type="GO" id="GO:0102559">
    <property type="term" value="F:peptide chain release factor N(5)-glutamine methyltransferase activity"/>
    <property type="evidence" value="ECO:0007669"/>
    <property type="project" value="UniProtKB-EC"/>
</dbReference>
<evidence type="ECO:0000256" key="1">
    <source>
        <dbReference type="ARBA" id="ARBA00022603"/>
    </source>
</evidence>
<dbReference type="PROSITE" id="PS00092">
    <property type="entry name" value="N6_MTASE"/>
    <property type="match status" value="1"/>
</dbReference>
<dbReference type="EMBL" id="SAVA01000002">
    <property type="protein sequence ID" value="RWR53957.1"/>
    <property type="molecule type" value="Genomic_DNA"/>
</dbReference>
<evidence type="ECO:0000259" key="7">
    <source>
        <dbReference type="Pfam" id="PF17827"/>
    </source>
</evidence>
<evidence type="ECO:0000256" key="5">
    <source>
        <dbReference type="HAMAP-Rule" id="MF_02126"/>
    </source>
</evidence>
<feature type="domain" description="Release factor glutamine methyltransferase N-terminal" evidence="7">
    <location>
        <begin position="5"/>
        <end position="75"/>
    </location>
</feature>
<dbReference type="NCBIfam" id="TIGR03534">
    <property type="entry name" value="RF_mod_PrmC"/>
    <property type="match status" value="1"/>
</dbReference>
<dbReference type="InterPro" id="IPR040758">
    <property type="entry name" value="PrmC_N"/>
</dbReference>
<feature type="binding site" evidence="5">
    <location>
        <position position="168"/>
    </location>
    <ligand>
        <name>S-adenosyl-L-methionine</name>
        <dbReference type="ChEBI" id="CHEBI:59789"/>
    </ligand>
</feature>
<dbReference type="InterPro" id="IPR004556">
    <property type="entry name" value="HemK-like"/>
</dbReference>
<proteinExistence type="inferred from homology"/>
<reference evidence="8" key="1">
    <citation type="submission" date="2019-01" db="EMBL/GenBank/DDBJ databases">
        <title>Sinorhodobacter populi sp. nov. isolated from the symptomatic bark tissue of Populus euramericana canker.</title>
        <authorList>
            <person name="Xu G."/>
        </authorList>
    </citation>
    <scope>NUCLEOTIDE SEQUENCE [LARGE SCALE GENOMIC DNA]</scope>
    <source>
        <strain evidence="8">CGMCC 1.12963</strain>
    </source>
</reference>
<dbReference type="GO" id="GO:0032259">
    <property type="term" value="P:methylation"/>
    <property type="evidence" value="ECO:0007669"/>
    <property type="project" value="UniProtKB-KW"/>
</dbReference>
<keyword evidence="2 5" id="KW-0808">Transferase</keyword>
<organism evidence="8 9">
    <name type="scientific">Paenirhodobacter huangdaonensis</name>
    <dbReference type="NCBI Taxonomy" id="2501515"/>
    <lineage>
        <taxon>Bacteria</taxon>
        <taxon>Pseudomonadati</taxon>
        <taxon>Pseudomonadota</taxon>
        <taxon>Alphaproteobacteria</taxon>
        <taxon>Rhodobacterales</taxon>
        <taxon>Rhodobacter group</taxon>
        <taxon>Paenirhodobacter</taxon>
    </lineage>
</organism>
<accession>A0A443LXM8</accession>
<dbReference type="PANTHER" id="PTHR18895">
    <property type="entry name" value="HEMK METHYLTRANSFERASE"/>
    <property type="match status" value="1"/>
</dbReference>
<evidence type="ECO:0000259" key="6">
    <source>
        <dbReference type="Pfam" id="PF05175"/>
    </source>
</evidence>
<dbReference type="NCBIfam" id="TIGR00536">
    <property type="entry name" value="hemK_fam"/>
    <property type="match status" value="1"/>
</dbReference>
<feature type="domain" description="Methyltransferase small" evidence="6">
    <location>
        <begin position="96"/>
        <end position="197"/>
    </location>
</feature>
<comment type="catalytic activity">
    <reaction evidence="4 5">
        <text>L-glutaminyl-[peptide chain release factor] + S-adenosyl-L-methionine = N(5)-methyl-L-glutaminyl-[peptide chain release factor] + S-adenosyl-L-homocysteine + H(+)</text>
        <dbReference type="Rhea" id="RHEA:42896"/>
        <dbReference type="Rhea" id="RHEA-COMP:10271"/>
        <dbReference type="Rhea" id="RHEA-COMP:10272"/>
        <dbReference type="ChEBI" id="CHEBI:15378"/>
        <dbReference type="ChEBI" id="CHEBI:30011"/>
        <dbReference type="ChEBI" id="CHEBI:57856"/>
        <dbReference type="ChEBI" id="CHEBI:59789"/>
        <dbReference type="ChEBI" id="CHEBI:61891"/>
        <dbReference type="EC" id="2.1.1.297"/>
    </reaction>
</comment>
<dbReference type="Gene3D" id="3.40.50.150">
    <property type="entry name" value="Vaccinia Virus protein VP39"/>
    <property type="match status" value="1"/>
</dbReference>
<dbReference type="CDD" id="cd02440">
    <property type="entry name" value="AdoMet_MTases"/>
    <property type="match status" value="1"/>
</dbReference>
<reference evidence="8" key="2">
    <citation type="submission" date="2019-01" db="EMBL/GenBank/DDBJ databases">
        <authorList>
            <person name="Li Y."/>
        </authorList>
    </citation>
    <scope>NUCLEOTIDE SEQUENCE [LARGE SCALE GENOMIC DNA]</scope>
    <source>
        <strain evidence="8">CGMCC 1.12963</strain>
    </source>
</reference>
<dbReference type="HAMAP" id="MF_02126">
    <property type="entry name" value="RF_methyltr_PrmC"/>
    <property type="match status" value="1"/>
</dbReference>
<dbReference type="InterPro" id="IPR002052">
    <property type="entry name" value="DNA_methylase_N6_adenine_CS"/>
</dbReference>
<dbReference type="InterPro" id="IPR019874">
    <property type="entry name" value="RF_methyltr_PrmC"/>
</dbReference>
<dbReference type="GO" id="GO:0003676">
    <property type="term" value="F:nucleic acid binding"/>
    <property type="evidence" value="ECO:0007669"/>
    <property type="project" value="InterPro"/>
</dbReference>
<evidence type="ECO:0000313" key="8">
    <source>
        <dbReference type="EMBL" id="RWR53957.1"/>
    </source>
</evidence>
<dbReference type="InterPro" id="IPR050320">
    <property type="entry name" value="N5-glutamine_MTase"/>
</dbReference>
<comment type="caution">
    <text evidence="8">The sequence shown here is derived from an EMBL/GenBank/DDBJ whole genome shotgun (WGS) entry which is preliminary data.</text>
</comment>
<protein>
    <recommendedName>
        <fullName evidence="5">Release factor glutamine methyltransferase</fullName>
        <shortName evidence="5">RF MTase</shortName>
        <ecNumber evidence="5">2.1.1.297</ecNumber>
    </recommendedName>
    <alternativeName>
        <fullName evidence="5">N5-glutamine methyltransferase PrmC</fullName>
    </alternativeName>
    <alternativeName>
        <fullName evidence="5">Protein-(glutamine-N5) MTase PrmC</fullName>
    </alternativeName>
    <alternativeName>
        <fullName evidence="5">Protein-glutamine N-methyltransferase PrmC</fullName>
    </alternativeName>
</protein>
<dbReference type="AlphaFoldDB" id="A0A443LXM8"/>
<dbReference type="Proteomes" id="UP000288071">
    <property type="component" value="Unassembled WGS sequence"/>
</dbReference>
<evidence type="ECO:0000256" key="2">
    <source>
        <dbReference type="ARBA" id="ARBA00022679"/>
    </source>
</evidence>
<comment type="similarity">
    <text evidence="5">Belongs to the protein N5-glutamine methyltransferase family. PrmC subfamily.</text>
</comment>
<dbReference type="Pfam" id="PF17827">
    <property type="entry name" value="PrmC_N"/>
    <property type="match status" value="1"/>
</dbReference>
<dbReference type="PANTHER" id="PTHR18895:SF74">
    <property type="entry name" value="MTRF1L RELEASE FACTOR GLUTAMINE METHYLTRANSFERASE"/>
    <property type="match status" value="1"/>
</dbReference>
<keyword evidence="9" id="KW-1185">Reference proteome</keyword>
<evidence type="ECO:0000313" key="9">
    <source>
        <dbReference type="Proteomes" id="UP000288071"/>
    </source>
</evidence>
<feature type="binding site" evidence="5">
    <location>
        <position position="182"/>
    </location>
    <ligand>
        <name>S-adenosyl-L-methionine</name>
        <dbReference type="ChEBI" id="CHEBI:59789"/>
    </ligand>
</feature>
<feature type="binding site" evidence="5">
    <location>
        <position position="139"/>
    </location>
    <ligand>
        <name>S-adenosyl-L-methionine</name>
        <dbReference type="ChEBI" id="CHEBI:59789"/>
    </ligand>
</feature>
<evidence type="ECO:0000256" key="4">
    <source>
        <dbReference type="ARBA" id="ARBA00048391"/>
    </source>
</evidence>
<dbReference type="Pfam" id="PF05175">
    <property type="entry name" value="MTS"/>
    <property type="match status" value="1"/>
</dbReference>
<evidence type="ECO:0000256" key="3">
    <source>
        <dbReference type="ARBA" id="ARBA00022691"/>
    </source>
</evidence>
<dbReference type="Gene3D" id="1.10.8.10">
    <property type="entry name" value="DNA helicase RuvA subunit, C-terminal domain"/>
    <property type="match status" value="1"/>
</dbReference>